<comment type="catalytic activity">
    <reaction evidence="1">
        <text>ATP + H2O = ADP + phosphate + H(+)</text>
        <dbReference type="Rhea" id="RHEA:13065"/>
        <dbReference type="ChEBI" id="CHEBI:15377"/>
        <dbReference type="ChEBI" id="CHEBI:15378"/>
        <dbReference type="ChEBI" id="CHEBI:30616"/>
        <dbReference type="ChEBI" id="CHEBI:43474"/>
        <dbReference type="ChEBI" id="CHEBI:456216"/>
        <dbReference type="EC" id="5.6.2.3"/>
    </reaction>
</comment>
<dbReference type="InterPro" id="IPR027417">
    <property type="entry name" value="P-loop_NTPase"/>
</dbReference>
<dbReference type="GO" id="GO:0043139">
    <property type="term" value="F:5'-3' DNA helicase activity"/>
    <property type="evidence" value="ECO:0007669"/>
    <property type="project" value="UniProtKB-EC"/>
</dbReference>
<dbReference type="PANTHER" id="PTHR10492">
    <property type="match status" value="1"/>
</dbReference>
<name>A0A0C3DC05_9AGAM</name>
<dbReference type="GO" id="GO:0000723">
    <property type="term" value="P:telomere maintenance"/>
    <property type="evidence" value="ECO:0007669"/>
    <property type="project" value="InterPro"/>
</dbReference>
<dbReference type="AlphaFoldDB" id="A0A0C3DC05"/>
<keyword evidence="1" id="KW-0233">DNA recombination</keyword>
<dbReference type="HOGENOM" id="CLU_001324_9_4_1"/>
<dbReference type="InParanoid" id="A0A0C3DC05"/>
<dbReference type="EC" id="5.6.2.3" evidence="1"/>
<dbReference type="OrthoDB" id="2669609at2759"/>
<dbReference type="InterPro" id="IPR010285">
    <property type="entry name" value="DNA_helicase_pif1-like_DEAD"/>
</dbReference>
<gene>
    <name evidence="3" type="ORF">SCLCIDRAFT_128595</name>
</gene>
<keyword evidence="4" id="KW-1185">Reference proteome</keyword>
<reference evidence="4" key="2">
    <citation type="submission" date="2015-01" db="EMBL/GenBank/DDBJ databases">
        <title>Evolutionary Origins and Diversification of the Mycorrhizal Mutualists.</title>
        <authorList>
            <consortium name="DOE Joint Genome Institute"/>
            <consortium name="Mycorrhizal Genomics Consortium"/>
            <person name="Kohler A."/>
            <person name="Kuo A."/>
            <person name="Nagy L.G."/>
            <person name="Floudas D."/>
            <person name="Copeland A."/>
            <person name="Barry K.W."/>
            <person name="Cichocki N."/>
            <person name="Veneault-Fourrey C."/>
            <person name="LaButti K."/>
            <person name="Lindquist E.A."/>
            <person name="Lipzen A."/>
            <person name="Lundell T."/>
            <person name="Morin E."/>
            <person name="Murat C."/>
            <person name="Riley R."/>
            <person name="Ohm R."/>
            <person name="Sun H."/>
            <person name="Tunlid A."/>
            <person name="Henrissat B."/>
            <person name="Grigoriev I.V."/>
            <person name="Hibbett D.S."/>
            <person name="Martin F."/>
        </authorList>
    </citation>
    <scope>NUCLEOTIDE SEQUENCE [LARGE SCALE GENOMIC DNA]</scope>
    <source>
        <strain evidence="4">Foug A</strain>
    </source>
</reference>
<keyword evidence="1" id="KW-0067">ATP-binding</keyword>
<dbReference type="SUPFAM" id="SSF52540">
    <property type="entry name" value="P-loop containing nucleoside triphosphate hydrolases"/>
    <property type="match status" value="1"/>
</dbReference>
<evidence type="ECO:0000256" key="1">
    <source>
        <dbReference type="RuleBase" id="RU363044"/>
    </source>
</evidence>
<proteinExistence type="inferred from homology"/>
<keyword evidence="1" id="KW-0347">Helicase</keyword>
<evidence type="ECO:0000313" key="4">
    <source>
        <dbReference type="Proteomes" id="UP000053989"/>
    </source>
</evidence>
<dbReference type="GO" id="GO:0005524">
    <property type="term" value="F:ATP binding"/>
    <property type="evidence" value="ECO:0007669"/>
    <property type="project" value="UniProtKB-KW"/>
</dbReference>
<dbReference type="Proteomes" id="UP000053989">
    <property type="component" value="Unassembled WGS sequence"/>
</dbReference>
<keyword evidence="1" id="KW-0234">DNA repair</keyword>
<accession>A0A0C3DC05</accession>
<dbReference type="PANTHER" id="PTHR10492:SF57">
    <property type="entry name" value="ATP-DEPENDENT DNA HELICASE"/>
    <property type="match status" value="1"/>
</dbReference>
<keyword evidence="1" id="KW-0378">Hydrolase</keyword>
<keyword evidence="1" id="KW-0547">Nucleotide-binding</keyword>
<reference evidence="3 4" key="1">
    <citation type="submission" date="2014-04" db="EMBL/GenBank/DDBJ databases">
        <authorList>
            <consortium name="DOE Joint Genome Institute"/>
            <person name="Kuo A."/>
            <person name="Kohler A."/>
            <person name="Nagy L.G."/>
            <person name="Floudas D."/>
            <person name="Copeland A."/>
            <person name="Barry K.W."/>
            <person name="Cichocki N."/>
            <person name="Veneault-Fourrey C."/>
            <person name="LaButti K."/>
            <person name="Lindquist E.A."/>
            <person name="Lipzen A."/>
            <person name="Lundell T."/>
            <person name="Morin E."/>
            <person name="Murat C."/>
            <person name="Sun H."/>
            <person name="Tunlid A."/>
            <person name="Henrissat B."/>
            <person name="Grigoriev I.V."/>
            <person name="Hibbett D.S."/>
            <person name="Martin F."/>
            <person name="Nordberg H.P."/>
            <person name="Cantor M.N."/>
            <person name="Hua S.X."/>
        </authorList>
    </citation>
    <scope>NUCLEOTIDE SEQUENCE [LARGE SCALE GENOMIC DNA]</scope>
    <source>
        <strain evidence="3 4">Foug A</strain>
    </source>
</reference>
<evidence type="ECO:0000313" key="3">
    <source>
        <dbReference type="EMBL" id="KIM58245.1"/>
    </source>
</evidence>
<keyword evidence="1" id="KW-0227">DNA damage</keyword>
<dbReference type="STRING" id="1036808.A0A0C3DC05"/>
<feature type="domain" description="DNA helicase Pif1-like DEAD-box helicase" evidence="2">
    <location>
        <begin position="39"/>
        <end position="141"/>
    </location>
</feature>
<dbReference type="Gene3D" id="3.40.50.300">
    <property type="entry name" value="P-loop containing nucleotide triphosphate hydrolases"/>
    <property type="match status" value="1"/>
</dbReference>
<dbReference type="GO" id="GO:0016887">
    <property type="term" value="F:ATP hydrolysis activity"/>
    <property type="evidence" value="ECO:0007669"/>
    <property type="project" value="RHEA"/>
</dbReference>
<protein>
    <recommendedName>
        <fullName evidence="1">ATP-dependent DNA helicase</fullName>
        <ecNumber evidence="1">5.6.2.3</ecNumber>
    </recommendedName>
</protein>
<dbReference type="Pfam" id="PF05970">
    <property type="entry name" value="PIF1"/>
    <property type="match status" value="1"/>
</dbReference>
<evidence type="ECO:0000259" key="2">
    <source>
        <dbReference type="Pfam" id="PF05970"/>
    </source>
</evidence>
<sequence length="147" mass="16039">MPVPQIHWENRVGNQLIAEQYNYDLNALHQIVANGEGTLTDEQRAVYDAILTMVENNQAEGSFLHSAGGCGKTYVCNLLTAAVHAREKIVLCVASSGIASLLLSGGRTAHSQFKIPIPINEASTCNIKKNDLWHELLLHTSAKLHPV</sequence>
<dbReference type="GO" id="GO:0006310">
    <property type="term" value="P:DNA recombination"/>
    <property type="evidence" value="ECO:0007669"/>
    <property type="project" value="UniProtKB-KW"/>
</dbReference>
<dbReference type="EMBL" id="KN822088">
    <property type="protein sequence ID" value="KIM58245.1"/>
    <property type="molecule type" value="Genomic_DNA"/>
</dbReference>
<comment type="similarity">
    <text evidence="1">Belongs to the helicase family.</text>
</comment>
<comment type="cofactor">
    <cofactor evidence="1">
        <name>Mg(2+)</name>
        <dbReference type="ChEBI" id="CHEBI:18420"/>
    </cofactor>
</comment>
<dbReference type="GO" id="GO:0006281">
    <property type="term" value="P:DNA repair"/>
    <property type="evidence" value="ECO:0007669"/>
    <property type="project" value="UniProtKB-KW"/>
</dbReference>
<organism evidence="3 4">
    <name type="scientific">Scleroderma citrinum Foug A</name>
    <dbReference type="NCBI Taxonomy" id="1036808"/>
    <lineage>
        <taxon>Eukaryota</taxon>
        <taxon>Fungi</taxon>
        <taxon>Dikarya</taxon>
        <taxon>Basidiomycota</taxon>
        <taxon>Agaricomycotina</taxon>
        <taxon>Agaricomycetes</taxon>
        <taxon>Agaricomycetidae</taxon>
        <taxon>Boletales</taxon>
        <taxon>Sclerodermatineae</taxon>
        <taxon>Sclerodermataceae</taxon>
        <taxon>Scleroderma</taxon>
    </lineage>
</organism>